<comment type="caution">
    <text evidence="8">The sequence shown here is derived from an EMBL/GenBank/DDBJ whole genome shotgun (WGS) entry which is preliminary data.</text>
</comment>
<evidence type="ECO:0000256" key="1">
    <source>
        <dbReference type="ARBA" id="ARBA00004651"/>
    </source>
</evidence>
<evidence type="ECO:0000256" key="5">
    <source>
        <dbReference type="ARBA" id="ARBA00023136"/>
    </source>
</evidence>
<dbReference type="EMBL" id="WHJF01000014">
    <property type="protein sequence ID" value="NHZ62211.1"/>
    <property type="molecule type" value="Genomic_DNA"/>
</dbReference>
<organism evidence="8 9">
    <name type="scientific">Massilia genomosp. 1</name>
    <dbReference type="NCBI Taxonomy" id="2609280"/>
    <lineage>
        <taxon>Bacteria</taxon>
        <taxon>Pseudomonadati</taxon>
        <taxon>Pseudomonadota</taxon>
        <taxon>Betaproteobacteria</taxon>
        <taxon>Burkholderiales</taxon>
        <taxon>Oxalobacteraceae</taxon>
        <taxon>Telluria group</taxon>
        <taxon>Massilia</taxon>
    </lineage>
</organism>
<feature type="domain" description="Cytochrome b561 bacterial/Ni-hydrogenase" evidence="7">
    <location>
        <begin position="14"/>
        <end position="174"/>
    </location>
</feature>
<dbReference type="Gene3D" id="1.20.950.20">
    <property type="entry name" value="Transmembrane di-heme cytochromes, Chain C"/>
    <property type="match status" value="1"/>
</dbReference>
<reference evidence="8 9" key="1">
    <citation type="submission" date="2019-10" db="EMBL/GenBank/DDBJ databases">
        <title>Taxonomy of Antarctic Massilia spp.: description of Massilia rubra sp. nov., Massilia aquatica sp. nov., Massilia mucilaginosa sp. nov., Massilia frigida sp. nov. isolated from streams, lakes and regoliths.</title>
        <authorList>
            <person name="Holochova P."/>
            <person name="Sedlacek I."/>
            <person name="Kralova S."/>
            <person name="Maslanova I."/>
            <person name="Busse H.-J."/>
            <person name="Stankova E."/>
            <person name="Vrbovska V."/>
            <person name="Kovarovic V."/>
            <person name="Bartak M."/>
            <person name="Svec P."/>
            <person name="Pantucek R."/>
        </authorList>
    </citation>
    <scope>NUCLEOTIDE SEQUENCE [LARGE SCALE GENOMIC DNA]</scope>
    <source>
        <strain evidence="8 9">CCM 8694</strain>
    </source>
</reference>
<keyword evidence="5 6" id="KW-0472">Membrane</keyword>
<proteinExistence type="predicted"/>
<feature type="transmembrane region" description="Helical" evidence="6">
    <location>
        <begin position="135"/>
        <end position="158"/>
    </location>
</feature>
<evidence type="ECO:0000256" key="4">
    <source>
        <dbReference type="ARBA" id="ARBA00022989"/>
    </source>
</evidence>
<evidence type="ECO:0000256" key="6">
    <source>
        <dbReference type="SAM" id="Phobius"/>
    </source>
</evidence>
<dbReference type="PANTHER" id="PTHR30485">
    <property type="entry name" value="NI/FE-HYDROGENASE 1 B-TYPE CYTOCHROME SUBUNIT"/>
    <property type="match status" value="1"/>
</dbReference>
<evidence type="ECO:0000256" key="2">
    <source>
        <dbReference type="ARBA" id="ARBA00022475"/>
    </source>
</evidence>
<sequence>MKRSKLGGPTQRIWDAPVRLLHWCLVASIVAAWVSSERIDGAHEVIGYASAAIVAARLLWGFAGNRYARFSHFVRGPGPTVQYLRAVAQGRAVRHLGHNPLGAAMVLALLSCVGLLAVSGWALGTDLLWGYAWPVRLHVAIAWTLVGLVVLHVSGVLLTSLQHRENLILAMITGKKKPPVNGDQD</sequence>
<evidence type="ECO:0000259" key="7">
    <source>
        <dbReference type="Pfam" id="PF01292"/>
    </source>
</evidence>
<keyword evidence="2" id="KW-1003">Cell membrane</keyword>
<accession>A0ABX0MP90</accession>
<feature type="transmembrane region" description="Helical" evidence="6">
    <location>
        <begin position="20"/>
        <end position="39"/>
    </location>
</feature>
<gene>
    <name evidence="8" type="ORF">F1735_07820</name>
</gene>
<name>A0ABX0MP90_9BURK</name>
<dbReference type="Proteomes" id="UP000610594">
    <property type="component" value="Unassembled WGS sequence"/>
</dbReference>
<evidence type="ECO:0000313" key="9">
    <source>
        <dbReference type="Proteomes" id="UP000610594"/>
    </source>
</evidence>
<dbReference type="InterPro" id="IPR011577">
    <property type="entry name" value="Cyt_b561_bac/Ni-Hgenase"/>
</dbReference>
<keyword evidence="3 6" id="KW-0812">Transmembrane</keyword>
<comment type="subcellular location">
    <subcellularLocation>
        <location evidence="1">Cell membrane</location>
        <topology evidence="1">Multi-pass membrane protein</topology>
    </subcellularLocation>
</comment>
<evidence type="ECO:0000256" key="3">
    <source>
        <dbReference type="ARBA" id="ARBA00022692"/>
    </source>
</evidence>
<dbReference type="RefSeq" id="WP_167236405.1">
    <property type="nucleotide sequence ID" value="NZ_WHJF01000014.1"/>
</dbReference>
<keyword evidence="9" id="KW-1185">Reference proteome</keyword>
<dbReference type="InterPro" id="IPR051542">
    <property type="entry name" value="Hydrogenase_cytochrome"/>
</dbReference>
<dbReference type="Pfam" id="PF01292">
    <property type="entry name" value="Ni_hydr_CYTB"/>
    <property type="match status" value="1"/>
</dbReference>
<evidence type="ECO:0000313" key="8">
    <source>
        <dbReference type="EMBL" id="NHZ62211.1"/>
    </source>
</evidence>
<feature type="transmembrane region" description="Helical" evidence="6">
    <location>
        <begin position="45"/>
        <end position="63"/>
    </location>
</feature>
<feature type="transmembrane region" description="Helical" evidence="6">
    <location>
        <begin position="101"/>
        <end position="123"/>
    </location>
</feature>
<protein>
    <submittedName>
        <fullName evidence="8">Cytochrome B</fullName>
    </submittedName>
</protein>
<dbReference type="PANTHER" id="PTHR30485:SF2">
    <property type="entry name" value="BLL0597 PROTEIN"/>
    <property type="match status" value="1"/>
</dbReference>
<keyword evidence="4 6" id="KW-1133">Transmembrane helix</keyword>
<dbReference type="InterPro" id="IPR016174">
    <property type="entry name" value="Di-haem_cyt_TM"/>
</dbReference>
<dbReference type="SUPFAM" id="SSF81342">
    <property type="entry name" value="Transmembrane di-heme cytochromes"/>
    <property type="match status" value="1"/>
</dbReference>